<evidence type="ECO:0000313" key="4">
    <source>
        <dbReference type="EMBL" id="CDH50204.1"/>
    </source>
</evidence>
<comment type="caution">
    <text evidence="4">The sequence shown here is derived from an EMBL/GenBank/DDBJ whole genome shotgun (WGS) entry which is preliminary data.</text>
</comment>
<evidence type="ECO:0000256" key="2">
    <source>
        <dbReference type="SAM" id="Coils"/>
    </source>
</evidence>
<dbReference type="Pfam" id="PF21730">
    <property type="entry name" value="Vma22_CCDC115"/>
    <property type="match status" value="1"/>
</dbReference>
<feature type="compositionally biased region" description="Basic and acidic residues" evidence="3">
    <location>
        <begin position="136"/>
        <end position="154"/>
    </location>
</feature>
<dbReference type="STRING" id="1263082.A0A068RJP2"/>
<name>A0A068RJP2_9FUNG</name>
<gene>
    <name evidence="4" type="ORF">LCOR_01923.1</name>
</gene>
<dbReference type="InterPro" id="IPR040357">
    <property type="entry name" value="Vma22/CCDC115"/>
</dbReference>
<evidence type="ECO:0000256" key="1">
    <source>
        <dbReference type="ARBA" id="ARBA00093634"/>
    </source>
</evidence>
<dbReference type="OrthoDB" id="408631at2759"/>
<protein>
    <recommendedName>
        <fullName evidence="1">Vacuolar ATPase assembly protein VMA22</fullName>
    </recommendedName>
</protein>
<evidence type="ECO:0000256" key="3">
    <source>
        <dbReference type="SAM" id="MobiDB-lite"/>
    </source>
</evidence>
<keyword evidence="2" id="KW-0175">Coiled coil</keyword>
<dbReference type="GO" id="GO:0051082">
    <property type="term" value="F:unfolded protein binding"/>
    <property type="evidence" value="ECO:0007669"/>
    <property type="project" value="TreeGrafter"/>
</dbReference>
<dbReference type="PANTHER" id="PTHR31996">
    <property type="entry name" value="COILED-COIL DOMAIN-CONTAINING PROTEIN 115"/>
    <property type="match status" value="1"/>
</dbReference>
<dbReference type="VEuPathDB" id="FungiDB:LCOR_01923.1"/>
<evidence type="ECO:0000313" key="5">
    <source>
        <dbReference type="Proteomes" id="UP000027586"/>
    </source>
</evidence>
<keyword evidence="5" id="KW-1185">Reference proteome</keyword>
<dbReference type="GO" id="GO:0070072">
    <property type="term" value="P:vacuolar proton-transporting V-type ATPase complex assembly"/>
    <property type="evidence" value="ECO:0007669"/>
    <property type="project" value="InterPro"/>
</dbReference>
<accession>A0A068RJP2</accession>
<reference evidence="4" key="1">
    <citation type="submission" date="2013-08" db="EMBL/GenBank/DDBJ databases">
        <title>Gene expansion shapes genome architecture in the human pathogen Lichtheimia corymbifera: an evolutionary genomics analysis in the ancient terrestrial Mucorales (Mucoromycotina).</title>
        <authorList>
            <person name="Schwartze V.U."/>
            <person name="Winter S."/>
            <person name="Shelest E."/>
            <person name="Marcet-Houben M."/>
            <person name="Horn F."/>
            <person name="Wehner S."/>
            <person name="Hoffmann K."/>
            <person name="Riege K."/>
            <person name="Sammeth M."/>
            <person name="Nowrousian M."/>
            <person name="Valiante V."/>
            <person name="Linde J."/>
            <person name="Jacobsen I.D."/>
            <person name="Marz M."/>
            <person name="Brakhage A.A."/>
            <person name="Gabaldon T."/>
            <person name="Bocker S."/>
            <person name="Voigt K."/>
        </authorList>
    </citation>
    <scope>NUCLEOTIDE SEQUENCE [LARGE SCALE GENOMIC DNA]</scope>
    <source>
        <strain evidence="4">FSU 9682</strain>
    </source>
</reference>
<dbReference type="EMBL" id="CBTN010000005">
    <property type="protein sequence ID" value="CDH50204.1"/>
    <property type="molecule type" value="Genomic_DNA"/>
</dbReference>
<feature type="compositionally biased region" description="Low complexity" evidence="3">
    <location>
        <begin position="91"/>
        <end position="120"/>
    </location>
</feature>
<sequence length="221" mass="26133">MTESLDDDLESVCKQLDSLSLKYLEKVEEYSQRWQQNGRQFQQGFLHLAHAKYTMGPGKISQCYYDERMKATSQIRVEEETERFTSIKVAPQQQESTSTSTKSSSKQQLPQQQQQQPTDSPIRRRRREPNTNGHWVQDENKKTNEFEMQHQSKKSTIRDPLHWFGLLVSPSLRASQDHFKTVTQQLVEQANCIHDLDALENEYRQLEKRKQKLLDLKRYND</sequence>
<dbReference type="Proteomes" id="UP000027586">
    <property type="component" value="Unassembled WGS sequence"/>
</dbReference>
<organism evidence="4 5">
    <name type="scientific">Lichtheimia corymbifera JMRC:FSU:9682</name>
    <dbReference type="NCBI Taxonomy" id="1263082"/>
    <lineage>
        <taxon>Eukaryota</taxon>
        <taxon>Fungi</taxon>
        <taxon>Fungi incertae sedis</taxon>
        <taxon>Mucoromycota</taxon>
        <taxon>Mucoromycotina</taxon>
        <taxon>Mucoromycetes</taxon>
        <taxon>Mucorales</taxon>
        <taxon>Lichtheimiaceae</taxon>
        <taxon>Lichtheimia</taxon>
    </lineage>
</organism>
<proteinExistence type="predicted"/>
<feature type="coiled-coil region" evidence="2">
    <location>
        <begin position="189"/>
        <end position="216"/>
    </location>
</feature>
<dbReference type="PANTHER" id="PTHR31996:SF2">
    <property type="entry name" value="COILED-COIL DOMAIN-CONTAINING PROTEIN 115"/>
    <property type="match status" value="1"/>
</dbReference>
<dbReference type="AlphaFoldDB" id="A0A068RJP2"/>
<feature type="region of interest" description="Disordered" evidence="3">
    <location>
        <begin position="81"/>
        <end position="154"/>
    </location>
</feature>